<organism evidence="1 2">
    <name type="scientific">Aphanothece hegewaldii CCALA 016</name>
    <dbReference type="NCBI Taxonomy" id="2107694"/>
    <lineage>
        <taxon>Bacteria</taxon>
        <taxon>Bacillati</taxon>
        <taxon>Cyanobacteriota</taxon>
        <taxon>Cyanophyceae</taxon>
        <taxon>Oscillatoriophycideae</taxon>
        <taxon>Chroococcales</taxon>
        <taxon>Aphanothecaceae</taxon>
        <taxon>Aphanothece</taxon>
    </lineage>
</organism>
<reference evidence="1 2" key="2">
    <citation type="submission" date="2018-03" db="EMBL/GenBank/DDBJ databases">
        <authorList>
            <person name="Keele B.F."/>
        </authorList>
    </citation>
    <scope>NUCLEOTIDE SEQUENCE [LARGE SCALE GENOMIC DNA]</scope>
    <source>
        <strain evidence="1 2">CCALA 016</strain>
    </source>
</reference>
<proteinExistence type="predicted"/>
<dbReference type="AlphaFoldDB" id="A0A2T1M3N0"/>
<comment type="caution">
    <text evidence="1">The sequence shown here is derived from an EMBL/GenBank/DDBJ whole genome shotgun (WGS) entry which is preliminary data.</text>
</comment>
<dbReference type="Proteomes" id="UP000239001">
    <property type="component" value="Unassembled WGS sequence"/>
</dbReference>
<gene>
    <name evidence="1" type="ORF">C7H19_01300</name>
</gene>
<dbReference type="Pfam" id="PF14105">
    <property type="entry name" value="DUF4278"/>
    <property type="match status" value="1"/>
</dbReference>
<reference evidence="1 2" key="1">
    <citation type="submission" date="2018-03" db="EMBL/GenBank/DDBJ databases">
        <title>The ancient ancestry and fast evolution of plastids.</title>
        <authorList>
            <person name="Moore K.R."/>
            <person name="Magnabosco C."/>
            <person name="Momper L."/>
            <person name="Gold D.A."/>
            <person name="Bosak T."/>
            <person name="Fournier G.P."/>
        </authorList>
    </citation>
    <scope>NUCLEOTIDE SEQUENCE [LARGE SCALE GENOMIC DNA]</scope>
    <source>
        <strain evidence="1 2">CCALA 016</strain>
    </source>
</reference>
<dbReference type="OrthoDB" id="515032at2"/>
<protein>
    <recommendedName>
        <fullName evidence="3">DUF4278 domain-containing protein</fullName>
    </recommendedName>
</protein>
<evidence type="ECO:0008006" key="3">
    <source>
        <dbReference type="Google" id="ProtNLM"/>
    </source>
</evidence>
<sequence length="131" mass="15208">MKLSYRGVAYETDPLGLEINEGDIGGKYRGQDWKYHYPRHMPQLQPKLHRQYRGVAYSSRPNFMTEPTTSLSCPVSHTQPTVIISDEVSQVHLETIRRRLERRLEIALANGDDQLINLLKQEYVDLKLNNV</sequence>
<keyword evidence="2" id="KW-1185">Reference proteome</keyword>
<accession>A0A2T1M3N0</accession>
<dbReference type="EMBL" id="PXOH01000001">
    <property type="protein sequence ID" value="PSF39453.1"/>
    <property type="molecule type" value="Genomic_DNA"/>
</dbReference>
<evidence type="ECO:0000313" key="1">
    <source>
        <dbReference type="EMBL" id="PSF39453.1"/>
    </source>
</evidence>
<dbReference type="RefSeq" id="WP_106455074.1">
    <property type="nucleotide sequence ID" value="NZ_PXOH01000001.1"/>
</dbReference>
<name>A0A2T1M3N0_9CHRO</name>
<dbReference type="InterPro" id="IPR025458">
    <property type="entry name" value="DUF4278"/>
</dbReference>
<evidence type="ECO:0000313" key="2">
    <source>
        <dbReference type="Proteomes" id="UP000239001"/>
    </source>
</evidence>